<accession>A0AAV4TTD4</accession>
<protein>
    <submittedName>
        <fullName evidence="2">Uncharacterized protein</fullName>
    </submittedName>
</protein>
<reference evidence="2 3" key="1">
    <citation type="submission" date="2021-06" db="EMBL/GenBank/DDBJ databases">
        <title>Caerostris darwini draft genome.</title>
        <authorList>
            <person name="Kono N."/>
            <person name="Arakawa K."/>
        </authorList>
    </citation>
    <scope>NUCLEOTIDE SEQUENCE [LARGE SCALE GENOMIC DNA]</scope>
</reference>
<dbReference type="Proteomes" id="UP001054837">
    <property type="component" value="Unassembled WGS sequence"/>
</dbReference>
<organism evidence="2 3">
    <name type="scientific">Caerostris darwini</name>
    <dbReference type="NCBI Taxonomy" id="1538125"/>
    <lineage>
        <taxon>Eukaryota</taxon>
        <taxon>Metazoa</taxon>
        <taxon>Ecdysozoa</taxon>
        <taxon>Arthropoda</taxon>
        <taxon>Chelicerata</taxon>
        <taxon>Arachnida</taxon>
        <taxon>Araneae</taxon>
        <taxon>Araneomorphae</taxon>
        <taxon>Entelegynae</taxon>
        <taxon>Araneoidea</taxon>
        <taxon>Araneidae</taxon>
        <taxon>Caerostris</taxon>
    </lineage>
</organism>
<dbReference type="AlphaFoldDB" id="A0AAV4TTD4"/>
<proteinExistence type="predicted"/>
<evidence type="ECO:0000313" key="3">
    <source>
        <dbReference type="Proteomes" id="UP001054837"/>
    </source>
</evidence>
<sequence length="142" mass="16110">MDHALRNSDERGIGKIGFYVRRSLGNLSDRFPVEGRGEVKKKRAWNYVFPLSPLRTTYSWLQAIVGSSVPLLQQQVKGEREEGRCGYNVLQPLQNESVSADSPPTNTIPADSEKNWTDPCRPHVKNRKLLEWAEPVGLMPFC</sequence>
<evidence type="ECO:0000256" key="1">
    <source>
        <dbReference type="SAM" id="MobiDB-lite"/>
    </source>
</evidence>
<feature type="region of interest" description="Disordered" evidence="1">
    <location>
        <begin position="95"/>
        <end position="115"/>
    </location>
</feature>
<name>A0AAV4TTD4_9ARAC</name>
<comment type="caution">
    <text evidence="2">The sequence shown here is derived from an EMBL/GenBank/DDBJ whole genome shotgun (WGS) entry which is preliminary data.</text>
</comment>
<keyword evidence="3" id="KW-1185">Reference proteome</keyword>
<gene>
    <name evidence="2" type="ORF">CDAR_420231</name>
</gene>
<evidence type="ECO:0000313" key="2">
    <source>
        <dbReference type="EMBL" id="GIY48547.1"/>
    </source>
</evidence>
<feature type="compositionally biased region" description="Polar residues" evidence="1">
    <location>
        <begin position="95"/>
        <end position="109"/>
    </location>
</feature>
<dbReference type="EMBL" id="BPLQ01010128">
    <property type="protein sequence ID" value="GIY48547.1"/>
    <property type="molecule type" value="Genomic_DNA"/>
</dbReference>